<dbReference type="Gene3D" id="1.10.287.130">
    <property type="match status" value="1"/>
</dbReference>
<evidence type="ECO:0000259" key="15">
    <source>
        <dbReference type="PROSITE" id="PS50109"/>
    </source>
</evidence>
<keyword evidence="11" id="KW-0902">Two-component regulatory system</keyword>
<keyword evidence="18" id="KW-0934">Plastid</keyword>
<dbReference type="GO" id="GO:0005524">
    <property type="term" value="F:ATP binding"/>
    <property type="evidence" value="ECO:0007669"/>
    <property type="project" value="UniProtKB-KW"/>
</dbReference>
<dbReference type="InterPro" id="IPR000014">
    <property type="entry name" value="PAS"/>
</dbReference>
<evidence type="ECO:0000256" key="9">
    <source>
        <dbReference type="ARBA" id="ARBA00022840"/>
    </source>
</evidence>
<dbReference type="Gene3D" id="3.30.565.10">
    <property type="entry name" value="Histidine kinase-like ATPase, C-terminal domain"/>
    <property type="match status" value="1"/>
</dbReference>
<dbReference type="InterPro" id="IPR003660">
    <property type="entry name" value="HAMP_dom"/>
</dbReference>
<feature type="transmembrane region" description="Helical" evidence="14">
    <location>
        <begin position="16"/>
        <end position="36"/>
    </location>
</feature>
<dbReference type="FunFam" id="1.10.287.130:FF:000001">
    <property type="entry name" value="Two-component sensor histidine kinase"/>
    <property type="match status" value="1"/>
</dbReference>
<dbReference type="GO" id="GO:0007234">
    <property type="term" value="P:osmosensory signaling via phosphorelay pathway"/>
    <property type="evidence" value="ECO:0007669"/>
    <property type="project" value="TreeGrafter"/>
</dbReference>
<keyword evidence="6 14" id="KW-0812">Transmembrane</keyword>
<keyword evidence="9" id="KW-0067">ATP-binding</keyword>
<gene>
    <name evidence="18" type="primary">dfr</name>
</gene>
<feature type="domain" description="HAMP" evidence="17">
    <location>
        <begin position="197"/>
        <end position="249"/>
    </location>
</feature>
<dbReference type="SMART" id="SM00387">
    <property type="entry name" value="HATPase_c"/>
    <property type="match status" value="1"/>
</dbReference>
<dbReference type="InterPro" id="IPR036097">
    <property type="entry name" value="HisK_dim/P_sf"/>
</dbReference>
<dbReference type="InterPro" id="IPR004358">
    <property type="entry name" value="Sig_transdc_His_kin-like_C"/>
</dbReference>
<proteinExistence type="predicted"/>
<evidence type="ECO:0000256" key="13">
    <source>
        <dbReference type="ARBA" id="ARBA00069102"/>
    </source>
</evidence>
<dbReference type="SMART" id="SM00091">
    <property type="entry name" value="PAS"/>
    <property type="match status" value="1"/>
</dbReference>
<comment type="subcellular location">
    <subcellularLocation>
        <location evidence="2">Plastid</location>
        <location evidence="2">Chloroplast membrane</location>
        <topology evidence="2">Multi-pass membrane protein</topology>
    </subcellularLocation>
</comment>
<dbReference type="SMART" id="SM00304">
    <property type="entry name" value="HAMP"/>
    <property type="match status" value="1"/>
</dbReference>
<evidence type="ECO:0000256" key="7">
    <source>
        <dbReference type="ARBA" id="ARBA00022741"/>
    </source>
</evidence>
<dbReference type="GO" id="GO:0000156">
    <property type="term" value="F:phosphorelay response regulator activity"/>
    <property type="evidence" value="ECO:0007669"/>
    <property type="project" value="TreeGrafter"/>
</dbReference>
<dbReference type="SUPFAM" id="SSF158472">
    <property type="entry name" value="HAMP domain-like"/>
    <property type="match status" value="1"/>
</dbReference>
<evidence type="ECO:0000256" key="5">
    <source>
        <dbReference type="ARBA" id="ARBA00022679"/>
    </source>
</evidence>
<dbReference type="PROSITE" id="PS50885">
    <property type="entry name" value="HAMP"/>
    <property type="match status" value="1"/>
</dbReference>
<accession>A0A4D6WQQ4</accession>
<dbReference type="Pfam" id="PF00672">
    <property type="entry name" value="HAMP"/>
    <property type="match status" value="1"/>
</dbReference>
<dbReference type="InterPro" id="IPR013767">
    <property type="entry name" value="PAS_fold"/>
</dbReference>
<keyword evidence="8" id="KW-0418">Kinase</keyword>
<dbReference type="PRINTS" id="PR00344">
    <property type="entry name" value="BCTRLSENSOR"/>
</dbReference>
<name>A0A4D6WQQ4_9FLOR</name>
<sequence length="625" mass="71728">MNIARWWSSINLKMRLMVFMTLTVSLIMSGLTFWSLKSIQEDFVITNTHFCRDIGILLASNILDFVEVNDYQKIAIFAEKVYLNTSTIRYILFFDAHGNLSLGLPLYSDKVQSLLQLEAQNFVLGVPLVKYNTIFQNYIIDIIIPLNKNGKHLGSIDLGVNLNRTFDSYTKLIRDVSIATLVSIWLMVMIGFVFNILSINKPIEQLLLGMKNIASGNFSYRIDLLVGGKLGNLIFSFNEMAKRLDLYEKKNVNQIMLEKIKLETIVSTITDAAMLVDTELRLLFVNQRALKSFGWSNLDIIGKFIYHFLPLQVNQALLPILNSLVRANCLYDFNYQTQEICINFNYHSPKTFRFLLTTVVESENNVLTGITIIVQDISQEIKLNEAKNQFITTISHELRTPLANIGSFLETLLDYHNSLNLKQKIHFLSIAHNETKRLSQLVSDILNLARLESENTYLMHPVNLMYIINNAVKASKLIANYNHVQLIVEHDINIKYVWAHENSLLQVFINLISNSIKFTSIKGKILLRVYPITLSYIRKYKKNVNKYPQMVRIEIIDEGIGINKRNQKHIFDRFVRVENHIHTLEGTGLGLSIVKKILTQHNTKIILQSSVLVGTSLCFDLIKAD</sequence>
<dbReference type="Pfam" id="PF02518">
    <property type="entry name" value="HATPase_c"/>
    <property type="match status" value="1"/>
</dbReference>
<dbReference type="AlphaFoldDB" id="A0A4D6WQQ4"/>
<evidence type="ECO:0000256" key="10">
    <source>
        <dbReference type="ARBA" id="ARBA00022989"/>
    </source>
</evidence>
<evidence type="ECO:0000259" key="17">
    <source>
        <dbReference type="PROSITE" id="PS50885"/>
    </source>
</evidence>
<keyword evidence="10 14" id="KW-1133">Transmembrane helix</keyword>
<evidence type="ECO:0000256" key="1">
    <source>
        <dbReference type="ARBA" id="ARBA00000085"/>
    </source>
</evidence>
<dbReference type="PANTHER" id="PTHR42878">
    <property type="entry name" value="TWO-COMPONENT HISTIDINE KINASE"/>
    <property type="match status" value="1"/>
</dbReference>
<reference evidence="18" key="2">
    <citation type="submission" date="2019-04" db="EMBL/GenBank/DDBJ databases">
        <authorList>
            <person name="Pasella M."/>
        </authorList>
    </citation>
    <scope>NUCLEOTIDE SEQUENCE</scope>
    <source>
        <strain evidence="18">VRM320</strain>
    </source>
</reference>
<dbReference type="GO" id="GO:0000155">
    <property type="term" value="F:phosphorelay sensor kinase activity"/>
    <property type="evidence" value="ECO:0007669"/>
    <property type="project" value="InterPro"/>
</dbReference>
<feature type="domain" description="PAS" evidence="16">
    <location>
        <begin position="258"/>
        <end position="328"/>
    </location>
</feature>
<dbReference type="Gene3D" id="3.30.450.20">
    <property type="entry name" value="PAS domain"/>
    <property type="match status" value="1"/>
</dbReference>
<dbReference type="InterPro" id="IPR003594">
    <property type="entry name" value="HATPase_dom"/>
</dbReference>
<dbReference type="InterPro" id="IPR003661">
    <property type="entry name" value="HisK_dim/P_dom"/>
</dbReference>
<dbReference type="PANTHER" id="PTHR42878:SF7">
    <property type="entry name" value="SENSOR HISTIDINE KINASE GLRK"/>
    <property type="match status" value="1"/>
</dbReference>
<dbReference type="Gene3D" id="6.10.340.10">
    <property type="match status" value="1"/>
</dbReference>
<evidence type="ECO:0000256" key="6">
    <source>
        <dbReference type="ARBA" id="ARBA00022692"/>
    </source>
</evidence>
<keyword evidence="7" id="KW-0547">Nucleotide-binding</keyword>
<protein>
    <recommendedName>
        <fullName evidence="13">Uncharacterized sensor-like histidine kinase ycf26</fullName>
        <ecNumber evidence="3">2.7.13.3</ecNumber>
    </recommendedName>
</protein>
<comment type="catalytic activity">
    <reaction evidence="1">
        <text>ATP + protein L-histidine = ADP + protein N-phospho-L-histidine.</text>
        <dbReference type="EC" id="2.7.13.3"/>
    </reaction>
</comment>
<keyword evidence="4" id="KW-0597">Phosphoprotein</keyword>
<evidence type="ECO:0000256" key="14">
    <source>
        <dbReference type="SAM" id="Phobius"/>
    </source>
</evidence>
<dbReference type="EC" id="2.7.13.3" evidence="3"/>
<dbReference type="CDD" id="cd00130">
    <property type="entry name" value="PAS"/>
    <property type="match status" value="1"/>
</dbReference>
<dbReference type="PROSITE" id="PS50109">
    <property type="entry name" value="HIS_KIN"/>
    <property type="match status" value="1"/>
</dbReference>
<dbReference type="CDD" id="cd06225">
    <property type="entry name" value="HAMP"/>
    <property type="match status" value="1"/>
</dbReference>
<dbReference type="SUPFAM" id="SSF47384">
    <property type="entry name" value="Homodimeric domain of signal transducing histidine kinase"/>
    <property type="match status" value="1"/>
</dbReference>
<evidence type="ECO:0000256" key="3">
    <source>
        <dbReference type="ARBA" id="ARBA00012438"/>
    </source>
</evidence>
<evidence type="ECO:0000259" key="16">
    <source>
        <dbReference type="PROSITE" id="PS50112"/>
    </source>
</evidence>
<evidence type="ECO:0000256" key="11">
    <source>
        <dbReference type="ARBA" id="ARBA00023012"/>
    </source>
</evidence>
<evidence type="ECO:0000256" key="4">
    <source>
        <dbReference type="ARBA" id="ARBA00022553"/>
    </source>
</evidence>
<evidence type="ECO:0000256" key="12">
    <source>
        <dbReference type="ARBA" id="ARBA00023136"/>
    </source>
</evidence>
<dbReference type="SMART" id="SM00388">
    <property type="entry name" value="HisKA"/>
    <property type="match status" value="1"/>
</dbReference>
<keyword evidence="12 14" id="KW-0472">Membrane</keyword>
<dbReference type="Pfam" id="PF00989">
    <property type="entry name" value="PAS"/>
    <property type="match status" value="1"/>
</dbReference>
<dbReference type="CDD" id="cd00082">
    <property type="entry name" value="HisKA"/>
    <property type="match status" value="1"/>
</dbReference>
<geneLocation type="plastid" evidence="18"/>
<organism evidence="18">
    <name type="scientific">Dicranema revolutum</name>
    <dbReference type="NCBI Taxonomy" id="239144"/>
    <lineage>
        <taxon>Eukaryota</taxon>
        <taxon>Rhodophyta</taxon>
        <taxon>Florideophyceae</taxon>
        <taxon>Rhodymeniophycidae</taxon>
        <taxon>Gigartinales</taxon>
        <taxon>Dicranemataceae</taxon>
        <taxon>Dicranema</taxon>
    </lineage>
</organism>
<evidence type="ECO:0000256" key="8">
    <source>
        <dbReference type="ARBA" id="ARBA00022777"/>
    </source>
</evidence>
<keyword evidence="5" id="KW-0808">Transferase</keyword>
<feature type="transmembrane region" description="Helical" evidence="14">
    <location>
        <begin position="176"/>
        <end position="197"/>
    </location>
</feature>
<dbReference type="InterPro" id="IPR035965">
    <property type="entry name" value="PAS-like_dom_sf"/>
</dbReference>
<dbReference type="SUPFAM" id="SSF55874">
    <property type="entry name" value="ATPase domain of HSP90 chaperone/DNA topoisomerase II/histidine kinase"/>
    <property type="match status" value="1"/>
</dbReference>
<dbReference type="InterPro" id="IPR036890">
    <property type="entry name" value="HATPase_C_sf"/>
</dbReference>
<dbReference type="PROSITE" id="PS50112">
    <property type="entry name" value="PAS"/>
    <property type="match status" value="1"/>
</dbReference>
<dbReference type="Pfam" id="PF00512">
    <property type="entry name" value="HisKA"/>
    <property type="match status" value="1"/>
</dbReference>
<dbReference type="GO" id="GO:0031969">
    <property type="term" value="C:chloroplast membrane"/>
    <property type="evidence" value="ECO:0007669"/>
    <property type="project" value="UniProtKB-SubCell"/>
</dbReference>
<dbReference type="GO" id="GO:0006355">
    <property type="term" value="P:regulation of DNA-templated transcription"/>
    <property type="evidence" value="ECO:0007669"/>
    <property type="project" value="InterPro"/>
</dbReference>
<dbReference type="SUPFAM" id="SSF55785">
    <property type="entry name" value="PYP-like sensor domain (PAS domain)"/>
    <property type="match status" value="1"/>
</dbReference>
<reference evidence="18" key="1">
    <citation type="journal article" date="2019" name="Mol. Phylogenet. Evol.">
        <title>Morphological evolution and classification of the red algal order Ceramiales inferred using plastid phylogenomics.</title>
        <authorList>
            <person name="Diaz-Tapia P."/>
            <person name="Pasella M.M."/>
            <person name="Verbruggen H."/>
            <person name="Maggs C.A."/>
        </authorList>
    </citation>
    <scope>NUCLEOTIDE SEQUENCE</scope>
    <source>
        <strain evidence="18">VRM320</strain>
    </source>
</reference>
<evidence type="ECO:0000256" key="2">
    <source>
        <dbReference type="ARBA" id="ARBA00004508"/>
    </source>
</evidence>
<feature type="domain" description="Histidine kinase" evidence="15">
    <location>
        <begin position="393"/>
        <end position="625"/>
    </location>
</feature>
<dbReference type="GO" id="GO:0030295">
    <property type="term" value="F:protein kinase activator activity"/>
    <property type="evidence" value="ECO:0007669"/>
    <property type="project" value="TreeGrafter"/>
</dbReference>
<evidence type="ECO:0000313" key="18">
    <source>
        <dbReference type="EMBL" id="QCI06104.1"/>
    </source>
</evidence>
<dbReference type="EMBL" id="MK814651">
    <property type="protein sequence ID" value="QCI06104.1"/>
    <property type="molecule type" value="Genomic_DNA"/>
</dbReference>
<dbReference type="InterPro" id="IPR005467">
    <property type="entry name" value="His_kinase_dom"/>
</dbReference>
<dbReference type="InterPro" id="IPR050351">
    <property type="entry name" value="BphY/WalK/GraS-like"/>
</dbReference>